<dbReference type="GO" id="GO:0008270">
    <property type="term" value="F:zinc ion binding"/>
    <property type="evidence" value="ECO:0007669"/>
    <property type="project" value="InterPro"/>
</dbReference>
<evidence type="ECO:0000256" key="3">
    <source>
        <dbReference type="SAM" id="Coils"/>
    </source>
</evidence>
<gene>
    <name evidence="5" type="ORF">EZS27_018746</name>
</gene>
<feature type="coiled-coil region" evidence="3">
    <location>
        <begin position="31"/>
        <end position="62"/>
    </location>
</feature>
<dbReference type="GO" id="GO:0016818">
    <property type="term" value="F:hydrolase activity, acting on acid anhydrides, in phosphorus-containing anhydrides"/>
    <property type="evidence" value="ECO:0007669"/>
    <property type="project" value="InterPro"/>
</dbReference>
<dbReference type="Gene3D" id="3.30.70.2330">
    <property type="match status" value="1"/>
</dbReference>
<dbReference type="EMBL" id="SNRY01001195">
    <property type="protein sequence ID" value="KAA6332788.1"/>
    <property type="molecule type" value="Genomic_DNA"/>
</dbReference>
<dbReference type="SMART" id="SM00910">
    <property type="entry name" value="HIRAN"/>
    <property type="match status" value="1"/>
</dbReference>
<dbReference type="Pfam" id="PF08797">
    <property type="entry name" value="HIRAN"/>
    <property type="match status" value="1"/>
</dbReference>
<evidence type="ECO:0000256" key="2">
    <source>
        <dbReference type="ARBA" id="ARBA00022801"/>
    </source>
</evidence>
<keyword evidence="1" id="KW-0479">Metal-binding</keyword>
<evidence type="ECO:0000256" key="1">
    <source>
        <dbReference type="ARBA" id="ARBA00022723"/>
    </source>
</evidence>
<organism evidence="5">
    <name type="scientific">termite gut metagenome</name>
    <dbReference type="NCBI Taxonomy" id="433724"/>
    <lineage>
        <taxon>unclassified sequences</taxon>
        <taxon>metagenomes</taxon>
        <taxon>organismal metagenomes</taxon>
    </lineage>
</organism>
<proteinExistence type="predicted"/>
<reference evidence="5" key="1">
    <citation type="submission" date="2019-03" db="EMBL/GenBank/DDBJ databases">
        <title>Single cell metagenomics reveals metabolic interactions within the superorganism composed of flagellate Streblomastix strix and complex community of Bacteroidetes bacteria on its surface.</title>
        <authorList>
            <person name="Treitli S.C."/>
            <person name="Kolisko M."/>
            <person name="Husnik F."/>
            <person name="Keeling P."/>
            <person name="Hampl V."/>
        </authorList>
    </citation>
    <scope>NUCLEOTIDE SEQUENCE</scope>
    <source>
        <strain evidence="5">STM</strain>
    </source>
</reference>
<name>A0A5J4RGV2_9ZZZZ</name>
<feature type="domain" description="HIRAN" evidence="4">
    <location>
        <begin position="71"/>
        <end position="170"/>
    </location>
</feature>
<keyword evidence="2" id="KW-0378">Hydrolase</keyword>
<sequence length="175" mass="20471">MGWLIFCVIIMIIVVSLVKSEDTQTRKTIVKKDNHEKLQQEEERIKEEREKEELRILEEKEKAVFEQYKDCQTLDIGVVGIFYRSATTKDIIPYLNIDDQIKLTKEPTNPHDTSAVKVMYGRNKLGYIPAIQSEEITQMIDEKKIKKVIVKTAGIARAWSWEEGDVYLNITIFYK</sequence>
<keyword evidence="3" id="KW-0175">Coiled coil</keyword>
<dbReference type="GO" id="GO:0003676">
    <property type="term" value="F:nucleic acid binding"/>
    <property type="evidence" value="ECO:0007669"/>
    <property type="project" value="InterPro"/>
</dbReference>
<dbReference type="AlphaFoldDB" id="A0A5J4RGV2"/>
<evidence type="ECO:0000313" key="5">
    <source>
        <dbReference type="EMBL" id="KAA6332788.1"/>
    </source>
</evidence>
<accession>A0A5J4RGV2</accession>
<evidence type="ECO:0000259" key="4">
    <source>
        <dbReference type="SMART" id="SM00910"/>
    </source>
</evidence>
<dbReference type="InterPro" id="IPR014905">
    <property type="entry name" value="HIRAN"/>
</dbReference>
<comment type="caution">
    <text evidence="5">The sequence shown here is derived from an EMBL/GenBank/DDBJ whole genome shotgun (WGS) entry which is preliminary data.</text>
</comment>
<protein>
    <recommendedName>
        <fullName evidence="4">HIRAN domain-containing protein</fullName>
    </recommendedName>
</protein>